<dbReference type="eggNOG" id="COG5473">
    <property type="taxonomic scope" value="Bacteria"/>
</dbReference>
<keyword evidence="1" id="KW-1133">Transmembrane helix</keyword>
<name>C4ZP45_THASP</name>
<proteinExistence type="predicted"/>
<evidence type="ECO:0008006" key="4">
    <source>
        <dbReference type="Google" id="ProtNLM"/>
    </source>
</evidence>
<evidence type="ECO:0000313" key="2">
    <source>
        <dbReference type="EMBL" id="ACK54241.1"/>
    </source>
</evidence>
<feature type="transmembrane region" description="Helical" evidence="1">
    <location>
        <begin position="40"/>
        <end position="60"/>
    </location>
</feature>
<reference evidence="3" key="1">
    <citation type="submission" date="2009-05" db="EMBL/GenBank/DDBJ databases">
        <title>Complete sequence of chromosome of Thauera sp. MZ1T.</title>
        <authorList>
            <consortium name="US DOE Joint Genome Institute"/>
            <person name="Lucas S."/>
            <person name="Copeland A."/>
            <person name="Lapidus A."/>
            <person name="Glavina del Rio T."/>
            <person name="Dalin E."/>
            <person name="Tice H."/>
            <person name="Bruce D."/>
            <person name="Goodwin L."/>
            <person name="Pitluck S."/>
            <person name="Sims D."/>
            <person name="Brettin T."/>
            <person name="Detter J.C."/>
            <person name="Han C."/>
            <person name="Larimer F."/>
            <person name="Land M."/>
            <person name="Hauser L."/>
            <person name="Kyrpides N."/>
            <person name="Mikhailova N."/>
            <person name="Sayler G.S."/>
        </authorList>
    </citation>
    <scope>NUCLEOTIDE SEQUENCE [LARGE SCALE GENOMIC DNA]</scope>
    <source>
        <strain evidence="3">MZ1T</strain>
    </source>
</reference>
<keyword evidence="1" id="KW-0812">Transmembrane</keyword>
<accession>C4ZP45</accession>
<feature type="transmembrane region" description="Helical" evidence="1">
    <location>
        <begin position="66"/>
        <end position="87"/>
    </location>
</feature>
<dbReference type="AlphaFoldDB" id="C4ZP45"/>
<organism evidence="2 3">
    <name type="scientific">Thauera aminoaromatica</name>
    <dbReference type="NCBI Taxonomy" id="164330"/>
    <lineage>
        <taxon>Bacteria</taxon>
        <taxon>Pseudomonadati</taxon>
        <taxon>Pseudomonadota</taxon>
        <taxon>Betaproteobacteria</taxon>
        <taxon>Rhodocyclales</taxon>
        <taxon>Zoogloeaceae</taxon>
        <taxon>Thauera</taxon>
    </lineage>
</organism>
<evidence type="ECO:0000256" key="1">
    <source>
        <dbReference type="SAM" id="Phobius"/>
    </source>
</evidence>
<feature type="transmembrane region" description="Helical" evidence="1">
    <location>
        <begin position="161"/>
        <end position="187"/>
    </location>
</feature>
<dbReference type="OrthoDB" id="5621705at2"/>
<feature type="transmembrane region" description="Helical" evidence="1">
    <location>
        <begin position="216"/>
        <end position="244"/>
    </location>
</feature>
<dbReference type="InterPro" id="IPR018692">
    <property type="entry name" value="DUF2189"/>
</dbReference>
<dbReference type="HOGENOM" id="CLU_067791_0_0_4"/>
<protein>
    <recommendedName>
        <fullName evidence="4">DUF2189 domain-containing protein</fullName>
    </recommendedName>
</protein>
<feature type="transmembrane region" description="Helical" evidence="1">
    <location>
        <begin position="115"/>
        <end position="141"/>
    </location>
</feature>
<dbReference type="EMBL" id="CP001281">
    <property type="protein sequence ID" value="ACK54241.1"/>
    <property type="molecule type" value="Genomic_DNA"/>
</dbReference>
<keyword evidence="1" id="KW-0472">Membrane</keyword>
<dbReference type="STRING" id="85643.Tmz1t_1482"/>
<gene>
    <name evidence="2" type="ordered locus">Tmz1t_1482</name>
</gene>
<dbReference type="Pfam" id="PF09955">
    <property type="entry name" value="DUF2189"/>
    <property type="match status" value="1"/>
</dbReference>
<keyword evidence="3" id="KW-1185">Reference proteome</keyword>
<evidence type="ECO:0000313" key="3">
    <source>
        <dbReference type="Proteomes" id="UP000002186"/>
    </source>
</evidence>
<reference evidence="2 3" key="2">
    <citation type="journal article" date="2012" name="Stand. Genomic Sci.">
        <title>Complete genome sequence of Thauera aminoaromatica strain MZ1T.</title>
        <authorList>
            <person name="Jiang K."/>
            <person name="Sanseverino J."/>
            <person name="Chauhan A."/>
            <person name="Lucas S."/>
            <person name="Copeland A."/>
            <person name="Lapidus A."/>
            <person name="Del Rio T.G."/>
            <person name="Dalin E."/>
            <person name="Tice H."/>
            <person name="Bruce D."/>
            <person name="Goodwin L."/>
            <person name="Pitluck S."/>
            <person name="Sims D."/>
            <person name="Brettin T."/>
            <person name="Detter J.C."/>
            <person name="Han C."/>
            <person name="Chang Y.J."/>
            <person name="Larimer F."/>
            <person name="Land M."/>
            <person name="Hauser L."/>
            <person name="Kyrpides N.C."/>
            <person name="Mikhailova N."/>
            <person name="Moser S."/>
            <person name="Jegier P."/>
            <person name="Close D."/>
            <person name="Debruyn J.M."/>
            <person name="Wang Y."/>
            <person name="Layton A.C."/>
            <person name="Allen M.S."/>
            <person name="Sayler G.S."/>
        </authorList>
    </citation>
    <scope>NUCLEOTIDE SEQUENCE [LARGE SCALE GENOMIC DNA]</scope>
    <source>
        <strain evidence="2 3">MZ1T</strain>
    </source>
</reference>
<dbReference type="RefSeq" id="WP_004299834.1">
    <property type="nucleotide sequence ID" value="NC_011662.2"/>
</dbReference>
<sequence length="257" mass="27945">MDKPYDSLDQHFNLPQIRSVGAERPLQWLRMGWNDMRENLAASLSYGVILAAIGYLILSYAADKPYLFMAAISGFMLVGPIAAAGLYEISRHHEKGEKVSFAASVRGLVRSADGLAMFGAFLAIALIAWERISAILFALFYRGEVSNVTNFVSGILGSGDNLYFLAAYVVVGAVLAIVVFSLSAIAIPMVLDRDTDTITAAMTSLRAVQTNFDTMMLWALLIVVLVGIGFATMMIGMAVLLPLVGHATWHAYRDVVR</sequence>
<dbReference type="Proteomes" id="UP000002186">
    <property type="component" value="Chromosome"/>
</dbReference>
<dbReference type="KEGG" id="tmz:Tmz1t_1482"/>